<feature type="domain" description="DUF7704" evidence="2">
    <location>
        <begin position="5"/>
        <end position="145"/>
    </location>
</feature>
<dbReference type="EMBL" id="KZ805310">
    <property type="protein sequence ID" value="PVI06064.1"/>
    <property type="molecule type" value="Genomic_DNA"/>
</dbReference>
<reference evidence="3 4" key="1">
    <citation type="journal article" date="2018" name="Sci. Rep.">
        <title>Comparative genomics provides insights into the lifestyle and reveals functional heterogeneity of dark septate endophytic fungi.</title>
        <authorList>
            <person name="Knapp D.G."/>
            <person name="Nemeth J.B."/>
            <person name="Barry K."/>
            <person name="Hainaut M."/>
            <person name="Henrissat B."/>
            <person name="Johnson J."/>
            <person name="Kuo A."/>
            <person name="Lim J.H.P."/>
            <person name="Lipzen A."/>
            <person name="Nolan M."/>
            <person name="Ohm R.A."/>
            <person name="Tamas L."/>
            <person name="Grigoriev I.V."/>
            <person name="Spatafora J.W."/>
            <person name="Nagy L.G."/>
            <person name="Kovacs G.M."/>
        </authorList>
    </citation>
    <scope>NUCLEOTIDE SEQUENCE [LARGE SCALE GENOMIC DNA]</scope>
    <source>
        <strain evidence="3 4">DSE2036</strain>
    </source>
</reference>
<dbReference type="AlphaFoldDB" id="A0A2V1E8U5"/>
<dbReference type="STRING" id="97972.A0A2V1E8U5"/>
<dbReference type="InterPro" id="IPR056121">
    <property type="entry name" value="DUF7704"/>
</dbReference>
<keyword evidence="1" id="KW-1133">Transmembrane helix</keyword>
<evidence type="ECO:0000259" key="2">
    <source>
        <dbReference type="Pfam" id="PF24803"/>
    </source>
</evidence>
<dbReference type="Proteomes" id="UP000244855">
    <property type="component" value="Unassembled WGS sequence"/>
</dbReference>
<keyword evidence="1" id="KW-0812">Transmembrane</keyword>
<dbReference type="Pfam" id="PF24803">
    <property type="entry name" value="DUF7704"/>
    <property type="match status" value="1"/>
</dbReference>
<dbReference type="PANTHER" id="PTHR37019">
    <property type="entry name" value="CHROMOSOME 1, WHOLE GENOME SHOTGUN SEQUENCE"/>
    <property type="match status" value="1"/>
</dbReference>
<sequence length="148" mass="15957">MALGTNLPFWPALIFTYLEPLSLIVGLHAACTDPADFVARQLPSPSGPIPDHALVLSYTLGNLFLVVAALAVLCTAITREARVTKYYLAFGAIGDLGHIYASYAVMGREVFLNLNGYNDMMWGNIGISAFLHINRLATVLGVFGKVGR</sequence>
<proteinExistence type="predicted"/>
<evidence type="ECO:0000313" key="4">
    <source>
        <dbReference type="Proteomes" id="UP000244855"/>
    </source>
</evidence>
<feature type="transmembrane region" description="Helical" evidence="1">
    <location>
        <begin position="86"/>
        <end position="105"/>
    </location>
</feature>
<feature type="transmembrane region" description="Helical" evidence="1">
    <location>
        <begin position="53"/>
        <end position="74"/>
    </location>
</feature>
<organism evidence="3 4">
    <name type="scientific">Periconia macrospinosa</name>
    <dbReference type="NCBI Taxonomy" id="97972"/>
    <lineage>
        <taxon>Eukaryota</taxon>
        <taxon>Fungi</taxon>
        <taxon>Dikarya</taxon>
        <taxon>Ascomycota</taxon>
        <taxon>Pezizomycotina</taxon>
        <taxon>Dothideomycetes</taxon>
        <taxon>Pleosporomycetidae</taxon>
        <taxon>Pleosporales</taxon>
        <taxon>Massarineae</taxon>
        <taxon>Periconiaceae</taxon>
        <taxon>Periconia</taxon>
    </lineage>
</organism>
<evidence type="ECO:0000256" key="1">
    <source>
        <dbReference type="SAM" id="Phobius"/>
    </source>
</evidence>
<dbReference type="PANTHER" id="PTHR37019:SF2">
    <property type="entry name" value="EXPERA DOMAIN-CONTAINING PROTEIN"/>
    <property type="match status" value="1"/>
</dbReference>
<feature type="transmembrane region" description="Helical" evidence="1">
    <location>
        <begin position="125"/>
        <end position="143"/>
    </location>
</feature>
<accession>A0A2V1E8U5</accession>
<keyword evidence="1" id="KW-0472">Membrane</keyword>
<keyword evidence="4" id="KW-1185">Reference proteome</keyword>
<evidence type="ECO:0000313" key="3">
    <source>
        <dbReference type="EMBL" id="PVI06064.1"/>
    </source>
</evidence>
<protein>
    <recommendedName>
        <fullName evidence="2">DUF7704 domain-containing protein</fullName>
    </recommendedName>
</protein>
<dbReference type="OrthoDB" id="2937326at2759"/>
<gene>
    <name evidence="3" type="ORF">DM02DRAFT_715255</name>
</gene>
<name>A0A2V1E8U5_9PLEO</name>